<name>A0A974CBP8_XENLA</name>
<feature type="region of interest" description="Disordered" evidence="1">
    <location>
        <begin position="177"/>
        <end position="229"/>
    </location>
</feature>
<feature type="region of interest" description="Disordered" evidence="1">
    <location>
        <begin position="38"/>
        <end position="64"/>
    </location>
</feature>
<feature type="compositionally biased region" description="Basic and acidic residues" evidence="1">
    <location>
        <begin position="212"/>
        <end position="229"/>
    </location>
</feature>
<dbReference type="OMA" id="DEYMDAC"/>
<reference evidence="3" key="1">
    <citation type="journal article" date="2016" name="Nature">
        <title>Genome evolution in the allotetraploid frog Xenopus laevis.</title>
        <authorList>
            <person name="Session A.M."/>
            <person name="Uno Y."/>
            <person name="Kwon T."/>
            <person name="Chapman J.A."/>
            <person name="Toyoda A."/>
            <person name="Takahashi S."/>
            <person name="Fukui A."/>
            <person name="Hikosaka A."/>
            <person name="Suzuki A."/>
            <person name="Kondo M."/>
            <person name="van Heeringen S.J."/>
            <person name="Quigley I."/>
            <person name="Heinz S."/>
            <person name="Ogino H."/>
            <person name="Ochi H."/>
            <person name="Hellsten U."/>
            <person name="Lyons J.B."/>
            <person name="Simakov O."/>
            <person name="Putnam N."/>
            <person name="Stites J."/>
            <person name="Kuroki Y."/>
            <person name="Tanaka T."/>
            <person name="Michiue T."/>
            <person name="Watanabe M."/>
            <person name="Bogdanovic O."/>
            <person name="Lister R."/>
            <person name="Georgiou G."/>
            <person name="Paranjpe S.S."/>
            <person name="van Kruijsbergen I."/>
            <person name="Shu S."/>
            <person name="Carlson J."/>
            <person name="Kinoshita T."/>
            <person name="Ohta Y."/>
            <person name="Mawaribuchi S."/>
            <person name="Jenkins J."/>
            <person name="Grimwood J."/>
            <person name="Schmutz J."/>
            <person name="Mitros T."/>
            <person name="Mozaffari S.V."/>
            <person name="Suzuki Y."/>
            <person name="Haramoto Y."/>
            <person name="Yamamoto T.S."/>
            <person name="Takagi C."/>
            <person name="Heald R."/>
            <person name="Miller K."/>
            <person name="Haudenschild C."/>
            <person name="Kitzman J."/>
            <person name="Nakayama T."/>
            <person name="Izutsu Y."/>
            <person name="Robert J."/>
            <person name="Fortriede J."/>
            <person name="Burns K."/>
            <person name="Lotay V."/>
            <person name="Karimi K."/>
            <person name="Yasuoka Y."/>
            <person name="Dichmann D.S."/>
            <person name="Flajnik M.F."/>
            <person name="Houston D.W."/>
            <person name="Shendure J."/>
            <person name="DuPasquier L."/>
            <person name="Vize P.D."/>
            <person name="Zorn A.M."/>
            <person name="Ito M."/>
            <person name="Marcotte E.M."/>
            <person name="Wallingford J.B."/>
            <person name="Ito Y."/>
            <person name="Asashima M."/>
            <person name="Ueno N."/>
            <person name="Matsuda Y."/>
            <person name="Veenstra G.J."/>
            <person name="Fujiyama A."/>
            <person name="Harland R.M."/>
            <person name="Taira M."/>
            <person name="Rokhsar D.S."/>
        </authorList>
    </citation>
    <scope>NUCLEOTIDE SEQUENCE [LARGE SCALE GENOMIC DNA]</scope>
    <source>
        <strain evidence="3">J</strain>
    </source>
</reference>
<dbReference type="EMBL" id="CM004479">
    <property type="protein sequence ID" value="OCT70061.1"/>
    <property type="molecule type" value="Genomic_DNA"/>
</dbReference>
<feature type="compositionally biased region" description="Acidic residues" evidence="1">
    <location>
        <begin position="177"/>
        <end position="187"/>
    </location>
</feature>
<organism evidence="2 3">
    <name type="scientific">Xenopus laevis</name>
    <name type="common">African clawed frog</name>
    <dbReference type="NCBI Taxonomy" id="8355"/>
    <lineage>
        <taxon>Eukaryota</taxon>
        <taxon>Metazoa</taxon>
        <taxon>Chordata</taxon>
        <taxon>Craniata</taxon>
        <taxon>Vertebrata</taxon>
        <taxon>Euteleostomi</taxon>
        <taxon>Amphibia</taxon>
        <taxon>Batrachia</taxon>
        <taxon>Anura</taxon>
        <taxon>Pipoidea</taxon>
        <taxon>Pipidae</taxon>
        <taxon>Xenopodinae</taxon>
        <taxon>Xenopus</taxon>
        <taxon>Xenopus</taxon>
    </lineage>
</organism>
<accession>A0A974CBP8</accession>
<proteinExistence type="predicted"/>
<feature type="compositionally biased region" description="Polar residues" evidence="1">
    <location>
        <begin position="45"/>
        <end position="60"/>
    </location>
</feature>
<protein>
    <submittedName>
        <fullName evidence="2">Uncharacterized protein</fullName>
    </submittedName>
</protein>
<gene>
    <name evidence="2" type="ORF">XELAEV_180369833mg</name>
</gene>
<sequence>KKTAETGGEVVLTQIKKITQESDPDLIESCCPNGNTFLQLHKSSDQQSNLPNKGNQSGTVYDNKLSRLAVSDSISRLKKLYKFESEDSGVEMPSGANSPSTPKGSEKSFVMHRRDSSCDSGVLSASSSPTVGHLEIKPHALKEESHTFLNGIEHSEDYISNVTQSGEDPETTMEDFIECQEEEEDMDLPSSNSQNKSTEDVSSDKLSSAMGDDSKSMNDFYKDTFDGIDDMHMDNQLKRYPTSDSLDEYMDECCRLSE</sequence>
<evidence type="ECO:0000313" key="3">
    <source>
        <dbReference type="Proteomes" id="UP000694892"/>
    </source>
</evidence>
<dbReference type="Proteomes" id="UP000694892">
    <property type="component" value="Chromosome 7S"/>
</dbReference>
<evidence type="ECO:0000256" key="1">
    <source>
        <dbReference type="SAM" id="MobiDB-lite"/>
    </source>
</evidence>
<feature type="non-terminal residue" evidence="2">
    <location>
        <position position="258"/>
    </location>
</feature>
<dbReference type="AlphaFoldDB" id="A0A974CBP8"/>
<feature type="region of interest" description="Disordered" evidence="1">
    <location>
        <begin position="84"/>
        <end position="130"/>
    </location>
</feature>
<evidence type="ECO:0000313" key="2">
    <source>
        <dbReference type="EMBL" id="OCT70061.1"/>
    </source>
</evidence>
<feature type="non-terminal residue" evidence="2">
    <location>
        <position position="1"/>
    </location>
</feature>